<dbReference type="AlphaFoldDB" id="A0A0C9UA03"/>
<gene>
    <name evidence="1" type="ORF">M422DRAFT_273084</name>
</gene>
<protein>
    <submittedName>
        <fullName evidence="1">Unplaced genomic scaffold SPHSTscaffold_318, whole genome shotgun sequence</fullName>
    </submittedName>
</protein>
<dbReference type="Proteomes" id="UP000054279">
    <property type="component" value="Unassembled WGS sequence"/>
</dbReference>
<dbReference type="HOGENOM" id="CLU_1994061_0_0_1"/>
<sequence>MVNALLNVAFKGLQKIILPVQLYINMFKNAGTVQGLSLPSSKQPWRVEPMKGLKDSEGFYFATSDEPMLELKTINEKIMYAQGLLPEGGLEPLPAKVLAHLGSYCQLDGHCWLETRSLLQKGSNA</sequence>
<reference evidence="1 2" key="1">
    <citation type="submission" date="2014-06" db="EMBL/GenBank/DDBJ databases">
        <title>Evolutionary Origins and Diversification of the Mycorrhizal Mutualists.</title>
        <authorList>
            <consortium name="DOE Joint Genome Institute"/>
            <consortium name="Mycorrhizal Genomics Consortium"/>
            <person name="Kohler A."/>
            <person name="Kuo A."/>
            <person name="Nagy L.G."/>
            <person name="Floudas D."/>
            <person name="Copeland A."/>
            <person name="Barry K.W."/>
            <person name="Cichocki N."/>
            <person name="Veneault-Fourrey C."/>
            <person name="LaButti K."/>
            <person name="Lindquist E.A."/>
            <person name="Lipzen A."/>
            <person name="Lundell T."/>
            <person name="Morin E."/>
            <person name="Murat C."/>
            <person name="Riley R."/>
            <person name="Ohm R."/>
            <person name="Sun H."/>
            <person name="Tunlid A."/>
            <person name="Henrissat B."/>
            <person name="Grigoriev I.V."/>
            <person name="Hibbett D.S."/>
            <person name="Martin F."/>
        </authorList>
    </citation>
    <scope>NUCLEOTIDE SEQUENCE [LARGE SCALE GENOMIC DNA]</scope>
    <source>
        <strain evidence="1 2">SS14</strain>
    </source>
</reference>
<keyword evidence="2" id="KW-1185">Reference proteome</keyword>
<name>A0A0C9UA03_SPHS4</name>
<proteinExistence type="predicted"/>
<organism evidence="1 2">
    <name type="scientific">Sphaerobolus stellatus (strain SS14)</name>
    <dbReference type="NCBI Taxonomy" id="990650"/>
    <lineage>
        <taxon>Eukaryota</taxon>
        <taxon>Fungi</taxon>
        <taxon>Dikarya</taxon>
        <taxon>Basidiomycota</taxon>
        <taxon>Agaricomycotina</taxon>
        <taxon>Agaricomycetes</taxon>
        <taxon>Phallomycetidae</taxon>
        <taxon>Geastrales</taxon>
        <taxon>Sphaerobolaceae</taxon>
        <taxon>Sphaerobolus</taxon>
    </lineage>
</organism>
<evidence type="ECO:0000313" key="2">
    <source>
        <dbReference type="Proteomes" id="UP000054279"/>
    </source>
</evidence>
<accession>A0A0C9UA03</accession>
<evidence type="ECO:0000313" key="1">
    <source>
        <dbReference type="EMBL" id="KIJ25897.1"/>
    </source>
</evidence>
<dbReference type="EMBL" id="KN837393">
    <property type="protein sequence ID" value="KIJ25897.1"/>
    <property type="molecule type" value="Genomic_DNA"/>
</dbReference>